<dbReference type="GO" id="GO:0008270">
    <property type="term" value="F:zinc ion binding"/>
    <property type="evidence" value="ECO:0007669"/>
    <property type="project" value="UniProtKB-KW"/>
</dbReference>
<feature type="domain" description="SWIM-type" evidence="3">
    <location>
        <begin position="701"/>
        <end position="738"/>
    </location>
</feature>
<proteinExistence type="predicted"/>
<accession>A0AAP0Q525</accession>
<dbReference type="PANTHER" id="PTHR33977">
    <property type="entry name" value="ZINC ION BINDING PROTEIN"/>
    <property type="match status" value="1"/>
</dbReference>
<feature type="region of interest" description="Disordered" evidence="2">
    <location>
        <begin position="234"/>
        <end position="254"/>
    </location>
</feature>
<evidence type="ECO:0000256" key="1">
    <source>
        <dbReference type="PROSITE-ProRule" id="PRU00325"/>
    </source>
</evidence>
<keyword evidence="1" id="KW-0863">Zinc-finger</keyword>
<name>A0AAP0Q525_9MAGN</name>
<evidence type="ECO:0000259" key="3">
    <source>
        <dbReference type="PROSITE" id="PS50966"/>
    </source>
</evidence>
<reference evidence="4 5" key="1">
    <citation type="submission" date="2024-01" db="EMBL/GenBank/DDBJ databases">
        <title>Genome assemblies of Stephania.</title>
        <authorList>
            <person name="Yang L."/>
        </authorList>
    </citation>
    <scope>NUCLEOTIDE SEQUENCE [LARGE SCALE GENOMIC DNA]</scope>
    <source>
        <strain evidence="4">JXDWG</strain>
        <tissue evidence="4">Leaf</tissue>
    </source>
</reference>
<sequence>MYNKLLTFLPSPSSLESLPALCSLVPLFQVLPQQTLTRTPPLTASLRLTPPHGRLSPPRVHGHARRASVRLRPPLTLSASSPHGRLSVTQSVISPGSASHSRVPTLTVSPRLSLSSPLGLSIFGPQLCPLISFALNMARWDKIFSLPVQSPPKFEFSSADLEWSKVEGWSDNIEKVAFIPFDRVDDFLNGESANKDYPTRFYVEARRRGHSSKEKVDGVLEFTMYRCAFGPDDRREGGNVRPSRSTYVPKKKSAGRPSIKRGCQCYFFVKRLVAKPMAALIIYKQDKHVDERGLPCHGPQDAQAVGTRAMYAPYISDDVRLLLFSLLHIGFSVETIMHIRNKPVEGQDGLFNCGDLLTHRYVRRQERSIRRAKYYLDEDEMVSIEMWAERHESDIFIYEEFSDSEPFVLGIQTEWQLQQMIRFGNQSLLASDSRLGAGKLKYPVHSLLVFDSENKPVPVAWIITPRSANVDAYKWMRALYRRAHSKDPMWKLAGFIVDDPSADIRAIREVFQCSVLICFWRVRHAWHKNLLQRCSETDMRFEMSRRLGQAVHSICKESGDMDLFEDFVEDFIDCSNFIEYFMAVWFPRLGAWTSAMKTLPVASQETFAAIESYHYQLKARLLNEKDQNVYHRPDWLVNKLYTKMHSYFFLDVHPRKEDFARYVKDEWVGGSTSWRQASDIPDSDVVLQGRCAKIKSQKVEEKIHTVWNPGSEFALCDCRWAEMGNLCKHMVKASRICRAKGTAGPSISFSKYKQTLFNMLHLPPRNSLIHDQAVSLAVYVQMQISALADTGGSLVETSTVSEHHFDANSRAIEDAAAENQCTQQRISSQDDGLEIGVEDQDANLHDQGRDRVSESVNVKVSEDPANNHTVTSPTSSGMLCCNDIDARGRAEVLCATGGNLIRGKMLSQMESENGVSREVAGQTHASTDMDIDPVSTCTPPTSLVVSDEIPSSNGTSLGELTDLIEEHPDESDNLSASKNSFKLKDGFLGKLLNKGYSDEVNCKGSRVDISMGPISGSMMDVDPQSIQVPMF</sequence>
<dbReference type="PANTHER" id="PTHR33977:SF1">
    <property type="entry name" value="ZINC ION BINDING PROTEIN"/>
    <property type="match status" value="1"/>
</dbReference>
<gene>
    <name evidence="4" type="ORF">Scep_002931</name>
</gene>
<keyword evidence="1" id="KW-0479">Metal-binding</keyword>
<protein>
    <recommendedName>
        <fullName evidence="3">SWIM-type domain-containing protein</fullName>
    </recommendedName>
</protein>
<comment type="caution">
    <text evidence="4">The sequence shown here is derived from an EMBL/GenBank/DDBJ whole genome shotgun (WGS) entry which is preliminary data.</text>
</comment>
<keyword evidence="1" id="KW-0862">Zinc</keyword>
<feature type="region of interest" description="Disordered" evidence="2">
    <location>
        <begin position="43"/>
        <end position="66"/>
    </location>
</feature>
<dbReference type="EMBL" id="JBBNAG010000001">
    <property type="protein sequence ID" value="KAK9167740.1"/>
    <property type="molecule type" value="Genomic_DNA"/>
</dbReference>
<organism evidence="4 5">
    <name type="scientific">Stephania cephalantha</name>
    <dbReference type="NCBI Taxonomy" id="152367"/>
    <lineage>
        <taxon>Eukaryota</taxon>
        <taxon>Viridiplantae</taxon>
        <taxon>Streptophyta</taxon>
        <taxon>Embryophyta</taxon>
        <taxon>Tracheophyta</taxon>
        <taxon>Spermatophyta</taxon>
        <taxon>Magnoliopsida</taxon>
        <taxon>Ranunculales</taxon>
        <taxon>Menispermaceae</taxon>
        <taxon>Menispermoideae</taxon>
        <taxon>Cissampelideae</taxon>
        <taxon>Stephania</taxon>
    </lineage>
</organism>
<dbReference type="Proteomes" id="UP001419268">
    <property type="component" value="Unassembled WGS sequence"/>
</dbReference>
<evidence type="ECO:0000313" key="5">
    <source>
        <dbReference type="Proteomes" id="UP001419268"/>
    </source>
</evidence>
<evidence type="ECO:0000313" key="4">
    <source>
        <dbReference type="EMBL" id="KAK9167740.1"/>
    </source>
</evidence>
<keyword evidence="5" id="KW-1185">Reference proteome</keyword>
<dbReference type="PROSITE" id="PS50966">
    <property type="entry name" value="ZF_SWIM"/>
    <property type="match status" value="1"/>
</dbReference>
<dbReference type="InterPro" id="IPR007527">
    <property type="entry name" value="Znf_SWIM"/>
</dbReference>
<dbReference type="AlphaFoldDB" id="A0AAP0Q525"/>
<evidence type="ECO:0000256" key="2">
    <source>
        <dbReference type="SAM" id="MobiDB-lite"/>
    </source>
</evidence>